<feature type="region of interest" description="Disordered" evidence="1">
    <location>
        <begin position="532"/>
        <end position="568"/>
    </location>
</feature>
<dbReference type="Proteomes" id="UP001470230">
    <property type="component" value="Unassembled WGS sequence"/>
</dbReference>
<comment type="caution">
    <text evidence="3">The sequence shown here is derived from an EMBL/GenBank/DDBJ whole genome shotgun (WGS) entry which is preliminary data.</text>
</comment>
<dbReference type="Pfam" id="PF02141">
    <property type="entry name" value="DENN"/>
    <property type="match status" value="1"/>
</dbReference>
<dbReference type="Pfam" id="PF03456">
    <property type="entry name" value="uDENN"/>
    <property type="match status" value="1"/>
</dbReference>
<dbReference type="PANTHER" id="PTHR15288:SF0">
    <property type="entry name" value="UDENN DOMAIN-CONTAINING PROTEIN"/>
    <property type="match status" value="1"/>
</dbReference>
<dbReference type="EMBL" id="JAPFFF010000019">
    <property type="protein sequence ID" value="KAK8858300.1"/>
    <property type="molecule type" value="Genomic_DNA"/>
</dbReference>
<dbReference type="PROSITE" id="PS50211">
    <property type="entry name" value="DENN"/>
    <property type="match status" value="1"/>
</dbReference>
<feature type="domain" description="UDENN" evidence="2">
    <location>
        <begin position="44"/>
        <end position="532"/>
    </location>
</feature>
<evidence type="ECO:0000313" key="4">
    <source>
        <dbReference type="Proteomes" id="UP001470230"/>
    </source>
</evidence>
<dbReference type="Gene3D" id="3.30.450.200">
    <property type="match status" value="1"/>
</dbReference>
<protein>
    <recommendedName>
        <fullName evidence="2">UDENN domain-containing protein</fullName>
    </recommendedName>
</protein>
<evidence type="ECO:0000259" key="2">
    <source>
        <dbReference type="PROSITE" id="PS50211"/>
    </source>
</evidence>
<feature type="compositionally biased region" description="Basic and acidic residues" evidence="1">
    <location>
        <begin position="532"/>
        <end position="559"/>
    </location>
</feature>
<evidence type="ECO:0000313" key="3">
    <source>
        <dbReference type="EMBL" id="KAK8858300.1"/>
    </source>
</evidence>
<gene>
    <name evidence="3" type="ORF">M9Y10_013402</name>
</gene>
<evidence type="ECO:0000256" key="1">
    <source>
        <dbReference type="SAM" id="MobiDB-lite"/>
    </source>
</evidence>
<dbReference type="InterPro" id="IPR043153">
    <property type="entry name" value="DENN_C"/>
</dbReference>
<keyword evidence="4" id="KW-1185">Reference proteome</keyword>
<proteinExistence type="predicted"/>
<dbReference type="PANTHER" id="PTHR15288">
    <property type="entry name" value="DENN DOMAIN-CONTAINING PROTEIN 2"/>
    <property type="match status" value="1"/>
</dbReference>
<accession>A0ABR2I7A2</accession>
<dbReference type="Gene3D" id="3.40.50.11500">
    <property type="match status" value="1"/>
</dbReference>
<dbReference type="InterPro" id="IPR005113">
    <property type="entry name" value="uDENN_dom"/>
</dbReference>
<dbReference type="InterPro" id="IPR001194">
    <property type="entry name" value="cDENN_dom"/>
</dbReference>
<dbReference type="SMART" id="SM00799">
    <property type="entry name" value="DENN"/>
    <property type="match status" value="1"/>
</dbReference>
<reference evidence="3 4" key="1">
    <citation type="submission" date="2024-04" db="EMBL/GenBank/DDBJ databases">
        <title>Tritrichomonas musculus Genome.</title>
        <authorList>
            <person name="Alves-Ferreira E."/>
            <person name="Grigg M."/>
            <person name="Lorenzi H."/>
            <person name="Galac M."/>
        </authorList>
    </citation>
    <scope>NUCLEOTIDE SEQUENCE [LARGE SCALE GENOMIC DNA]</scope>
    <source>
        <strain evidence="3 4">EAF2021</strain>
    </source>
</reference>
<name>A0ABR2I7A2_9EUKA</name>
<dbReference type="InterPro" id="IPR037516">
    <property type="entry name" value="Tripartite_DENN"/>
</dbReference>
<sequence length="568" mass="65479">MFQRRLSITNDSRVQRSIRNKRLAAELEEHIPKVHRNTKMFEQFLILGAPPSFETKNPEPVILSSYPRVSISSRPDNEVKMLISFCFPNGFFQIRRDATGLRTILSEFVFFLKEESDTLYGICLHFRGNDNLFFATEKNLDYPFCYCLLTTTPFFSSHFTFLSYFSLLMVDRIRPLPHINNSDMEVLLPAINEKLFASLELDEQFSEIAVYPGIKATQAMRDELSFYYSLPTKIKDRKVYPKIPLSSKITLFLPLHLSKNQCLAYSSFHTLFNLLKIPDIVTIYTALLLEMHIVFISRRDLHLLTMSLIAILSLLKPFKTRAMTILPILPSRKDFLQILDSPVPYIIGTASSTKDADLIVNIDSFEVIANTRIPSLPNRNNLIKKLTAIIHDNQQVCSVPQKRFSISPNDNSSNKQLNKEYLDFIARYNPYNFPVIYISLMKLTFIFPPTIIELIIDAFRSNIIPYMSETIHGCFVTDATDPSNPVTVCNNGLFLCQVPNRDREFYEKFIQTDIWETFCDKLSKPIVEFKKSQSSDFRDMNHESESEKNNSDNSNKSDKPVNNSGNTN</sequence>
<organism evidence="3 4">
    <name type="scientific">Tritrichomonas musculus</name>
    <dbReference type="NCBI Taxonomy" id="1915356"/>
    <lineage>
        <taxon>Eukaryota</taxon>
        <taxon>Metamonada</taxon>
        <taxon>Parabasalia</taxon>
        <taxon>Tritrichomonadida</taxon>
        <taxon>Tritrichomonadidae</taxon>
        <taxon>Tritrichomonas</taxon>
    </lineage>
</organism>
<dbReference type="InterPro" id="IPR051942">
    <property type="entry name" value="DENN_domain_containing_2"/>
</dbReference>